<accession>A0ABU3D2T5</accession>
<evidence type="ECO:0000256" key="1">
    <source>
        <dbReference type="ARBA" id="ARBA00022729"/>
    </source>
</evidence>
<gene>
    <name evidence="4" type="ORF">RM539_04530</name>
</gene>
<feature type="region of interest" description="Disordered" evidence="2">
    <location>
        <begin position="65"/>
        <end position="85"/>
    </location>
</feature>
<reference evidence="4 5" key="1">
    <citation type="submission" date="2023-09" db="EMBL/GenBank/DDBJ databases">
        <authorList>
            <person name="Rey-Velasco X."/>
        </authorList>
    </citation>
    <scope>NUCLEOTIDE SEQUENCE [LARGE SCALE GENOMIC DNA]</scope>
    <source>
        <strain evidence="4 5">F117</strain>
    </source>
</reference>
<dbReference type="EMBL" id="JAVRHK010000002">
    <property type="protein sequence ID" value="MDT0675850.1"/>
    <property type="molecule type" value="Genomic_DNA"/>
</dbReference>
<dbReference type="Proteomes" id="UP001262582">
    <property type="component" value="Unassembled WGS sequence"/>
</dbReference>
<evidence type="ECO:0000313" key="5">
    <source>
        <dbReference type="Proteomes" id="UP001262582"/>
    </source>
</evidence>
<feature type="compositionally biased region" description="Basic and acidic residues" evidence="2">
    <location>
        <begin position="74"/>
        <end position="85"/>
    </location>
</feature>
<dbReference type="Pfam" id="PF18962">
    <property type="entry name" value="Por_Secre_tail"/>
    <property type="match status" value="1"/>
</dbReference>
<name>A0ABU3D2T5_9FLAO</name>
<dbReference type="RefSeq" id="WP_311502244.1">
    <property type="nucleotide sequence ID" value="NZ_JAVRHK010000002.1"/>
</dbReference>
<evidence type="ECO:0000256" key="2">
    <source>
        <dbReference type="SAM" id="MobiDB-lite"/>
    </source>
</evidence>
<evidence type="ECO:0000313" key="4">
    <source>
        <dbReference type="EMBL" id="MDT0675850.1"/>
    </source>
</evidence>
<sequence length="164" mass="18346">MNCQADLSSANYSANKNFIHAFTASGGDGNEENGSIAFSLGQPFYTASQSHSIHIQEGVQQFFSEETGESPDVIQEKPAKDSRQAEPEITVYPNPFTEYFFVKTFNKNREYSFELFDMQGKILMHGSLEGSTAKIYPGHLQPALYILKISNKSSLIRSFTIIKK</sequence>
<organism evidence="4 5">
    <name type="scientific">Autumnicola musiva</name>
    <dbReference type="NCBI Taxonomy" id="3075589"/>
    <lineage>
        <taxon>Bacteria</taxon>
        <taxon>Pseudomonadati</taxon>
        <taxon>Bacteroidota</taxon>
        <taxon>Flavobacteriia</taxon>
        <taxon>Flavobacteriales</taxon>
        <taxon>Flavobacteriaceae</taxon>
        <taxon>Autumnicola</taxon>
    </lineage>
</organism>
<proteinExistence type="predicted"/>
<protein>
    <submittedName>
        <fullName evidence="4">T9SS type A sorting domain-containing protein</fullName>
    </submittedName>
</protein>
<keyword evidence="5" id="KW-1185">Reference proteome</keyword>
<dbReference type="InterPro" id="IPR026444">
    <property type="entry name" value="Secre_tail"/>
</dbReference>
<evidence type="ECO:0000259" key="3">
    <source>
        <dbReference type="Pfam" id="PF18962"/>
    </source>
</evidence>
<dbReference type="NCBIfam" id="TIGR04183">
    <property type="entry name" value="Por_Secre_tail"/>
    <property type="match status" value="1"/>
</dbReference>
<keyword evidence="1" id="KW-0732">Signal</keyword>
<feature type="domain" description="Secretion system C-terminal sorting" evidence="3">
    <location>
        <begin position="91"/>
        <end position="154"/>
    </location>
</feature>
<comment type="caution">
    <text evidence="4">The sequence shown here is derived from an EMBL/GenBank/DDBJ whole genome shotgun (WGS) entry which is preliminary data.</text>
</comment>